<keyword evidence="3" id="KW-1185">Reference proteome</keyword>
<dbReference type="KEGG" id="bze:COCCADRAFT_28987"/>
<dbReference type="GO" id="GO:0005634">
    <property type="term" value="C:nucleus"/>
    <property type="evidence" value="ECO:0007669"/>
    <property type="project" value="InterPro"/>
</dbReference>
<feature type="compositionally biased region" description="Low complexity" evidence="1">
    <location>
        <begin position="98"/>
        <end position="108"/>
    </location>
</feature>
<dbReference type="EMBL" id="KI964718">
    <property type="protein sequence ID" value="EUC30028.1"/>
    <property type="molecule type" value="Genomic_DNA"/>
</dbReference>
<feature type="region of interest" description="Disordered" evidence="1">
    <location>
        <begin position="86"/>
        <end position="108"/>
    </location>
</feature>
<dbReference type="GO" id="GO:0003677">
    <property type="term" value="F:DNA binding"/>
    <property type="evidence" value="ECO:0007669"/>
    <property type="project" value="UniProtKB-KW"/>
</dbReference>
<accession>W6XW76</accession>
<proteinExistence type="predicted"/>
<name>W6XW76_COCC2</name>
<evidence type="ECO:0008006" key="4">
    <source>
        <dbReference type="Google" id="ProtNLM"/>
    </source>
</evidence>
<reference evidence="2 3" key="1">
    <citation type="journal article" date="2013" name="PLoS Genet.">
        <title>Comparative genome structure, secondary metabolite, and effector coding capacity across Cochliobolus pathogens.</title>
        <authorList>
            <person name="Condon B.J."/>
            <person name="Leng Y."/>
            <person name="Wu D."/>
            <person name="Bushley K.E."/>
            <person name="Ohm R.A."/>
            <person name="Otillar R."/>
            <person name="Martin J."/>
            <person name="Schackwitz W."/>
            <person name="Grimwood J."/>
            <person name="MohdZainudin N."/>
            <person name="Xue C."/>
            <person name="Wang R."/>
            <person name="Manning V.A."/>
            <person name="Dhillon B."/>
            <person name="Tu Z.J."/>
            <person name="Steffenson B.J."/>
            <person name="Salamov A."/>
            <person name="Sun H."/>
            <person name="Lowry S."/>
            <person name="LaButti K."/>
            <person name="Han J."/>
            <person name="Copeland A."/>
            <person name="Lindquist E."/>
            <person name="Barry K."/>
            <person name="Schmutz J."/>
            <person name="Baker S.E."/>
            <person name="Ciuffetti L.M."/>
            <person name="Grigoriev I.V."/>
            <person name="Zhong S."/>
            <person name="Turgeon B.G."/>
        </authorList>
    </citation>
    <scope>NUCLEOTIDE SEQUENCE [LARGE SCALE GENOMIC DNA]</scope>
    <source>
        <strain evidence="2 3">26-R-13</strain>
    </source>
</reference>
<evidence type="ECO:0000313" key="2">
    <source>
        <dbReference type="EMBL" id="EUC30028.1"/>
    </source>
</evidence>
<protein>
    <recommendedName>
        <fullName evidence="4">Aflatoxin regulatory protein domain-containing protein</fullName>
    </recommendedName>
</protein>
<gene>
    <name evidence="2" type="ORF">COCCADRAFT_28987</name>
</gene>
<dbReference type="HOGENOM" id="CLU_1384041_0_0_1"/>
<organism evidence="2 3">
    <name type="scientific">Cochliobolus carbonum (strain 26-R-13)</name>
    <name type="common">Maize leaf spot fungus</name>
    <name type="synonym">Bipolaris zeicola</name>
    <dbReference type="NCBI Taxonomy" id="930089"/>
    <lineage>
        <taxon>Eukaryota</taxon>
        <taxon>Fungi</taxon>
        <taxon>Dikarya</taxon>
        <taxon>Ascomycota</taxon>
        <taxon>Pezizomycotina</taxon>
        <taxon>Dothideomycetes</taxon>
        <taxon>Pleosporomycetidae</taxon>
        <taxon>Pleosporales</taxon>
        <taxon>Pleosporineae</taxon>
        <taxon>Pleosporaceae</taxon>
        <taxon>Bipolaris</taxon>
    </lineage>
</organism>
<evidence type="ECO:0000313" key="3">
    <source>
        <dbReference type="Proteomes" id="UP000053841"/>
    </source>
</evidence>
<dbReference type="OrthoDB" id="4503771at2759"/>
<dbReference type="GO" id="GO:0046872">
    <property type="term" value="F:metal ion binding"/>
    <property type="evidence" value="ECO:0007669"/>
    <property type="project" value="UniProtKB-KW"/>
</dbReference>
<dbReference type="Proteomes" id="UP000053841">
    <property type="component" value="Unassembled WGS sequence"/>
</dbReference>
<dbReference type="RefSeq" id="XP_007715652.1">
    <property type="nucleotide sequence ID" value="XM_007717462.1"/>
</dbReference>
<evidence type="ECO:0000256" key="1">
    <source>
        <dbReference type="SAM" id="MobiDB-lite"/>
    </source>
</evidence>
<dbReference type="GO" id="GO:0006355">
    <property type="term" value="P:regulation of DNA-templated transcription"/>
    <property type="evidence" value="ECO:0007669"/>
    <property type="project" value="InterPro"/>
</dbReference>
<dbReference type="GO" id="GO:0045122">
    <property type="term" value="P:aflatoxin biosynthetic process"/>
    <property type="evidence" value="ECO:0007669"/>
    <property type="project" value="InterPro"/>
</dbReference>
<dbReference type="GeneID" id="19146494"/>
<sequence>MNQPCSCSFSAFEAVPELQKQTQIDFESILRVSTRVSDQWAEIIGCERCRTDFTTLVIITTAAERLLTLYTAVCKAYGLSEKQFDPPGNRLDAHPHESTSSAEGATATTQTGTTYPVCAHSMMKFGKLSLEGDDARLLAHVLLSRSLVRLGELLESYTCLAFGDNTITSKDDVVVACESSLVETMEKLTLLVAQVKI</sequence>
<dbReference type="AlphaFoldDB" id="W6XW76"/>